<dbReference type="WBParaSite" id="EN70_9533">
    <property type="protein sequence ID" value="EN70_9533"/>
    <property type="gene ID" value="EN70_9533"/>
</dbReference>
<proteinExistence type="predicted"/>
<accession>A0A1S0TMD6</accession>
<evidence type="ECO:0000256" key="1">
    <source>
        <dbReference type="SAM" id="MobiDB-lite"/>
    </source>
</evidence>
<dbReference type="GeneID" id="9949297"/>
<accession>A0A1I7W4I4</accession>
<dbReference type="CTD" id="9949297"/>
<dbReference type="RefSeq" id="XP_003147404.2">
    <property type="nucleotide sequence ID" value="XM_003147356.2"/>
</dbReference>
<dbReference type="EMBL" id="JH712202">
    <property type="protein sequence ID" value="EFO16666.2"/>
    <property type="molecule type" value="Genomic_DNA"/>
</dbReference>
<sequence>MTIVVMYHYVRLINKLYISLINLFADRIDDNFCGPLLLQSPMNENVCQRTTNYNDIANVNDGDDCDDRDDDDDDDETLSMTF</sequence>
<evidence type="ECO:0000313" key="2">
    <source>
        <dbReference type="EMBL" id="EFO16666.2"/>
    </source>
</evidence>
<dbReference type="Proteomes" id="UP000095285">
    <property type="component" value="Unassembled WGS sequence"/>
</dbReference>
<evidence type="ECO:0000313" key="3">
    <source>
        <dbReference type="Proteomes" id="UP000095285"/>
    </source>
</evidence>
<name>A0A1I7W4I4_LOALO</name>
<dbReference type="AlphaFoldDB" id="A0A1I7W4I4"/>
<feature type="region of interest" description="Disordered" evidence="1">
    <location>
        <begin position="58"/>
        <end position="82"/>
    </location>
</feature>
<protein>
    <submittedName>
        <fullName evidence="4">Secreted protein</fullName>
    </submittedName>
</protein>
<keyword evidence="3" id="KW-1185">Reference proteome</keyword>
<organism evidence="3 4">
    <name type="scientific">Loa loa</name>
    <name type="common">Eye worm</name>
    <name type="synonym">Filaria loa</name>
    <dbReference type="NCBI Taxonomy" id="7209"/>
    <lineage>
        <taxon>Eukaryota</taxon>
        <taxon>Metazoa</taxon>
        <taxon>Ecdysozoa</taxon>
        <taxon>Nematoda</taxon>
        <taxon>Chromadorea</taxon>
        <taxon>Rhabditida</taxon>
        <taxon>Spirurina</taxon>
        <taxon>Spiruromorpha</taxon>
        <taxon>Filarioidea</taxon>
        <taxon>Onchocercidae</taxon>
        <taxon>Loa</taxon>
    </lineage>
</organism>
<feature type="compositionally biased region" description="Acidic residues" evidence="1">
    <location>
        <begin position="61"/>
        <end position="82"/>
    </location>
</feature>
<gene>
    <name evidence="2 4" type="ORF">LOAG_11840</name>
</gene>
<reference evidence="4" key="2">
    <citation type="submission" date="2016-11" db="UniProtKB">
        <authorList>
            <consortium name="WormBaseParasite"/>
        </authorList>
    </citation>
    <scope>IDENTIFICATION</scope>
</reference>
<reference evidence="2 3" key="1">
    <citation type="submission" date="2012-04" db="EMBL/GenBank/DDBJ databases">
        <title>The Genome Sequence of Loa loa.</title>
        <authorList>
            <consortium name="The Broad Institute Genome Sequencing Platform"/>
            <consortium name="Broad Institute Genome Sequencing Center for Infectious Disease"/>
            <person name="Nutman T.B."/>
            <person name="Fink D.L."/>
            <person name="Russ C."/>
            <person name="Young S."/>
            <person name="Zeng Q."/>
            <person name="Gargeya S."/>
            <person name="Alvarado L."/>
            <person name="Berlin A."/>
            <person name="Chapman S.B."/>
            <person name="Chen Z."/>
            <person name="Freedman E."/>
            <person name="Gellesch M."/>
            <person name="Goldberg J."/>
            <person name="Griggs A."/>
            <person name="Gujja S."/>
            <person name="Heilman E.R."/>
            <person name="Heiman D."/>
            <person name="Howarth C."/>
            <person name="Mehta T."/>
            <person name="Neiman D."/>
            <person name="Pearson M."/>
            <person name="Roberts A."/>
            <person name="Saif S."/>
            <person name="Shea T."/>
            <person name="Shenoy N."/>
            <person name="Sisk P."/>
            <person name="Stolte C."/>
            <person name="Sykes S."/>
            <person name="White J."/>
            <person name="Yandava C."/>
            <person name="Haas B."/>
            <person name="Henn M.R."/>
            <person name="Nusbaum C."/>
            <person name="Birren B."/>
        </authorList>
    </citation>
    <scope>NUCLEOTIDE SEQUENCE [LARGE SCALE GENOMIC DNA]</scope>
</reference>
<dbReference type="KEGG" id="loa:LOAG_11840"/>
<evidence type="ECO:0000313" key="4">
    <source>
        <dbReference type="WBParaSite" id="EN70_9533"/>
    </source>
</evidence>